<protein>
    <submittedName>
        <fullName evidence="2">Uncharacterized protein</fullName>
    </submittedName>
</protein>
<proteinExistence type="predicted"/>
<comment type="caution">
    <text evidence="2">The sequence shown here is derived from an EMBL/GenBank/DDBJ whole genome shotgun (WGS) entry which is preliminary data.</text>
</comment>
<sequence length="62" mass="7222">MNAPLKRDEQIELMKNAAERHERLMHKWVKDTTVRSALARPAKGQKERSDYTRNDVTIARCG</sequence>
<dbReference type="Proteomes" id="UP000556329">
    <property type="component" value="Unassembled WGS sequence"/>
</dbReference>
<feature type="region of interest" description="Disordered" evidence="1">
    <location>
        <begin position="39"/>
        <end position="62"/>
    </location>
</feature>
<accession>A0A841PCB5</accession>
<dbReference type="RefSeq" id="WP_184873288.1">
    <property type="nucleotide sequence ID" value="NZ_JACHEF010000002.1"/>
</dbReference>
<keyword evidence="3" id="KW-1185">Reference proteome</keyword>
<reference evidence="2 3" key="1">
    <citation type="submission" date="2020-08" db="EMBL/GenBank/DDBJ databases">
        <title>Genomic Encyclopedia of Type Strains, Phase IV (KMG-IV): sequencing the most valuable type-strain genomes for metagenomic binning, comparative biology and taxonomic classification.</title>
        <authorList>
            <person name="Goeker M."/>
        </authorList>
    </citation>
    <scope>NUCLEOTIDE SEQUENCE [LARGE SCALE GENOMIC DNA]</scope>
    <source>
        <strain evidence="2 3">DSM 100039</strain>
    </source>
</reference>
<dbReference type="AlphaFoldDB" id="A0A841PCB5"/>
<name>A0A841PCB5_9HYPH</name>
<evidence type="ECO:0000256" key="1">
    <source>
        <dbReference type="SAM" id="MobiDB-lite"/>
    </source>
</evidence>
<organism evidence="2 3">
    <name type="scientific">Mesorhizobium sangaii</name>
    <dbReference type="NCBI Taxonomy" id="505389"/>
    <lineage>
        <taxon>Bacteria</taxon>
        <taxon>Pseudomonadati</taxon>
        <taxon>Pseudomonadota</taxon>
        <taxon>Alphaproteobacteria</taxon>
        <taxon>Hyphomicrobiales</taxon>
        <taxon>Phyllobacteriaceae</taxon>
        <taxon>Mesorhizobium</taxon>
    </lineage>
</organism>
<feature type="compositionally biased region" description="Basic and acidic residues" evidence="1">
    <location>
        <begin position="44"/>
        <end position="53"/>
    </location>
</feature>
<evidence type="ECO:0000313" key="3">
    <source>
        <dbReference type="Proteomes" id="UP000556329"/>
    </source>
</evidence>
<evidence type="ECO:0000313" key="2">
    <source>
        <dbReference type="EMBL" id="MBB6410388.1"/>
    </source>
</evidence>
<dbReference type="EMBL" id="JACHEF010000002">
    <property type="protein sequence ID" value="MBB6410388.1"/>
    <property type="molecule type" value="Genomic_DNA"/>
</dbReference>
<gene>
    <name evidence="2" type="ORF">HNQ71_003053</name>
</gene>